<evidence type="ECO:0000256" key="3">
    <source>
        <dbReference type="PROSITE-ProRule" id="PRU00169"/>
    </source>
</evidence>
<dbReference type="PROSITE" id="PS50043">
    <property type="entry name" value="HTH_LUXR_2"/>
    <property type="match status" value="1"/>
</dbReference>
<dbReference type="OrthoDB" id="9808843at2"/>
<dbReference type="RefSeq" id="WP_045276416.1">
    <property type="nucleotide sequence ID" value="NZ_BAAAUP010000002.1"/>
</dbReference>
<dbReference type="CDD" id="cd06170">
    <property type="entry name" value="LuxR_C_like"/>
    <property type="match status" value="1"/>
</dbReference>
<evidence type="ECO:0000313" key="7">
    <source>
        <dbReference type="Proteomes" id="UP000033956"/>
    </source>
</evidence>
<dbReference type="PROSITE" id="PS00622">
    <property type="entry name" value="HTH_LUXR_1"/>
    <property type="match status" value="1"/>
</dbReference>
<dbReference type="PANTHER" id="PTHR43214">
    <property type="entry name" value="TWO-COMPONENT RESPONSE REGULATOR"/>
    <property type="match status" value="1"/>
</dbReference>
<dbReference type="SMART" id="SM00448">
    <property type="entry name" value="REC"/>
    <property type="match status" value="1"/>
</dbReference>
<dbReference type="InterPro" id="IPR016032">
    <property type="entry name" value="Sig_transdc_resp-reg_C-effctor"/>
</dbReference>
<evidence type="ECO:0000259" key="5">
    <source>
        <dbReference type="PROSITE" id="PS50110"/>
    </source>
</evidence>
<feature type="modified residue" description="4-aspartylphosphate" evidence="3">
    <location>
        <position position="53"/>
    </location>
</feature>
<dbReference type="InterPro" id="IPR000792">
    <property type="entry name" value="Tscrpt_reg_LuxR_C"/>
</dbReference>
<reference evidence="6 7" key="1">
    <citation type="submission" date="2015-02" db="EMBL/GenBank/DDBJ databases">
        <title>Draft genome sequences of ten Microbacterium spp. with emphasis on heavy metal contaminated environments.</title>
        <authorList>
            <person name="Corretto E."/>
        </authorList>
    </citation>
    <scope>NUCLEOTIDE SEQUENCE [LARGE SCALE GENOMIC DNA]</scope>
    <source>
        <strain evidence="6 7">DSM 12510</strain>
    </source>
</reference>
<dbReference type="GO" id="GO:0000160">
    <property type="term" value="P:phosphorelay signal transduction system"/>
    <property type="evidence" value="ECO:0007669"/>
    <property type="project" value="InterPro"/>
</dbReference>
<dbReference type="SUPFAM" id="SSF52172">
    <property type="entry name" value="CheY-like"/>
    <property type="match status" value="1"/>
</dbReference>
<dbReference type="PATRIC" id="fig|92835.4.peg.2555"/>
<proteinExistence type="predicted"/>
<dbReference type="Gene3D" id="3.40.50.2300">
    <property type="match status" value="1"/>
</dbReference>
<dbReference type="Pfam" id="PF00072">
    <property type="entry name" value="Response_reg"/>
    <property type="match status" value="1"/>
</dbReference>
<dbReference type="GO" id="GO:0006355">
    <property type="term" value="P:regulation of DNA-templated transcription"/>
    <property type="evidence" value="ECO:0007669"/>
    <property type="project" value="InterPro"/>
</dbReference>
<keyword evidence="1 3" id="KW-0597">Phosphoprotein</keyword>
<keyword evidence="2" id="KW-0238">DNA-binding</keyword>
<dbReference type="SUPFAM" id="SSF46894">
    <property type="entry name" value="C-terminal effector domain of the bipartite response regulators"/>
    <property type="match status" value="1"/>
</dbReference>
<dbReference type="SMART" id="SM00421">
    <property type="entry name" value="HTH_LUXR"/>
    <property type="match status" value="1"/>
</dbReference>
<dbReference type="Proteomes" id="UP000033956">
    <property type="component" value="Unassembled WGS sequence"/>
</dbReference>
<comment type="caution">
    <text evidence="6">The sequence shown here is derived from an EMBL/GenBank/DDBJ whole genome shotgun (WGS) entry which is preliminary data.</text>
</comment>
<dbReference type="AlphaFoldDB" id="A0A0M2H4Q9"/>
<evidence type="ECO:0000256" key="1">
    <source>
        <dbReference type="ARBA" id="ARBA00022553"/>
    </source>
</evidence>
<name>A0A0M2H4Q9_9MICO</name>
<feature type="domain" description="HTH luxR-type" evidence="4">
    <location>
        <begin position="140"/>
        <end position="205"/>
    </location>
</feature>
<organism evidence="6 7">
    <name type="scientific">Microbacterium terrae</name>
    <dbReference type="NCBI Taxonomy" id="69369"/>
    <lineage>
        <taxon>Bacteria</taxon>
        <taxon>Bacillati</taxon>
        <taxon>Actinomycetota</taxon>
        <taxon>Actinomycetes</taxon>
        <taxon>Micrococcales</taxon>
        <taxon>Microbacteriaceae</taxon>
        <taxon>Microbacterium</taxon>
    </lineage>
</organism>
<dbReference type="EMBL" id="JYIZ01000054">
    <property type="protein sequence ID" value="KJL38727.1"/>
    <property type="molecule type" value="Genomic_DNA"/>
</dbReference>
<dbReference type="PRINTS" id="PR00038">
    <property type="entry name" value="HTHLUXR"/>
</dbReference>
<dbReference type="STRING" id="92835.RS81_02522"/>
<dbReference type="Pfam" id="PF00196">
    <property type="entry name" value="GerE"/>
    <property type="match status" value="1"/>
</dbReference>
<evidence type="ECO:0000259" key="4">
    <source>
        <dbReference type="PROSITE" id="PS50043"/>
    </source>
</evidence>
<dbReference type="InterPro" id="IPR058245">
    <property type="entry name" value="NreC/VraR/RcsB-like_REC"/>
</dbReference>
<feature type="domain" description="Response regulatory" evidence="5">
    <location>
        <begin position="3"/>
        <end position="118"/>
    </location>
</feature>
<gene>
    <name evidence="6" type="primary">vraR</name>
    <name evidence="6" type="ORF">RS81_02522</name>
</gene>
<accession>A0A0M2H4Q9</accession>
<dbReference type="CDD" id="cd17535">
    <property type="entry name" value="REC_NarL-like"/>
    <property type="match status" value="1"/>
</dbReference>
<sequence length="213" mass="22845">MTRVLIIDDHPVFRRGLAFLLSTSGHEVVGEAASGAEVLEAVRAHRPDLVILDLGLPELHGSAVAGRLRAESPQVKIIVVTMYDDNASIERALDAGVDGYVLKDAAPEQILAAIDAAMAGARILGSGVRIQAPTTSHRDETAKRYRLTARESDVADLLRHGLGNQAIGERLGISEKTIANYVANIRVKLDATSRYDAARKLREELPCAGPPTI</sequence>
<evidence type="ECO:0000256" key="2">
    <source>
        <dbReference type="ARBA" id="ARBA00023125"/>
    </source>
</evidence>
<dbReference type="PANTHER" id="PTHR43214:SF42">
    <property type="entry name" value="TRANSCRIPTIONAL REGULATORY PROTEIN DESR"/>
    <property type="match status" value="1"/>
</dbReference>
<dbReference type="InterPro" id="IPR039420">
    <property type="entry name" value="WalR-like"/>
</dbReference>
<dbReference type="PROSITE" id="PS50110">
    <property type="entry name" value="RESPONSE_REGULATORY"/>
    <property type="match status" value="1"/>
</dbReference>
<evidence type="ECO:0000313" key="6">
    <source>
        <dbReference type="EMBL" id="KJL38727.1"/>
    </source>
</evidence>
<protein>
    <submittedName>
        <fullName evidence="6">Response regulator protein VraR</fullName>
    </submittedName>
</protein>
<dbReference type="InterPro" id="IPR011006">
    <property type="entry name" value="CheY-like_superfamily"/>
</dbReference>
<keyword evidence="7" id="KW-1185">Reference proteome</keyword>
<dbReference type="InterPro" id="IPR001789">
    <property type="entry name" value="Sig_transdc_resp-reg_receiver"/>
</dbReference>
<dbReference type="GO" id="GO:0003677">
    <property type="term" value="F:DNA binding"/>
    <property type="evidence" value="ECO:0007669"/>
    <property type="project" value="UniProtKB-KW"/>
</dbReference>